<dbReference type="WBParaSite" id="HPBE_0002024901-mRNA-1">
    <property type="protein sequence ID" value="HPBE_0002024901-mRNA-1"/>
    <property type="gene ID" value="HPBE_0002024901"/>
</dbReference>
<dbReference type="OrthoDB" id="5848098at2759"/>
<proteinExistence type="predicted"/>
<gene>
    <name evidence="1" type="ORF">HPBE_LOCUS20248</name>
</gene>
<dbReference type="AlphaFoldDB" id="A0A183GDD5"/>
<dbReference type="Proteomes" id="UP000050761">
    <property type="component" value="Unassembled WGS sequence"/>
</dbReference>
<dbReference type="EMBL" id="UZAH01031992">
    <property type="protein sequence ID" value="VDP18987.1"/>
    <property type="molecule type" value="Genomic_DNA"/>
</dbReference>
<reference evidence="1 2" key="1">
    <citation type="submission" date="2018-11" db="EMBL/GenBank/DDBJ databases">
        <authorList>
            <consortium name="Pathogen Informatics"/>
        </authorList>
    </citation>
    <scope>NUCLEOTIDE SEQUENCE [LARGE SCALE GENOMIC DNA]</scope>
</reference>
<evidence type="ECO:0000313" key="2">
    <source>
        <dbReference type="Proteomes" id="UP000050761"/>
    </source>
</evidence>
<name>A0A183GDD5_HELPZ</name>
<evidence type="ECO:0000313" key="3">
    <source>
        <dbReference type="WBParaSite" id="HPBE_0002024901-mRNA-1"/>
    </source>
</evidence>
<accession>A0A183GDD5</accession>
<keyword evidence="2" id="KW-1185">Reference proteome</keyword>
<protein>
    <submittedName>
        <fullName evidence="3">DM9 domain-containing protein</fullName>
    </submittedName>
</protein>
<reference evidence="3" key="2">
    <citation type="submission" date="2019-09" db="UniProtKB">
        <authorList>
            <consortium name="WormBaseParasite"/>
        </authorList>
    </citation>
    <scope>IDENTIFICATION</scope>
</reference>
<organism evidence="2 3">
    <name type="scientific">Heligmosomoides polygyrus</name>
    <name type="common">Parasitic roundworm</name>
    <dbReference type="NCBI Taxonomy" id="6339"/>
    <lineage>
        <taxon>Eukaryota</taxon>
        <taxon>Metazoa</taxon>
        <taxon>Ecdysozoa</taxon>
        <taxon>Nematoda</taxon>
        <taxon>Chromadorea</taxon>
        <taxon>Rhabditida</taxon>
        <taxon>Rhabditina</taxon>
        <taxon>Rhabditomorpha</taxon>
        <taxon>Strongyloidea</taxon>
        <taxon>Heligmosomidae</taxon>
        <taxon>Heligmosomoides</taxon>
    </lineage>
</organism>
<accession>A0A3P8AWE3</accession>
<evidence type="ECO:0000313" key="1">
    <source>
        <dbReference type="EMBL" id="VDP18987.1"/>
    </source>
</evidence>
<sequence length="78" mass="8932">MIIRSMGVSYKEGNLKGKIPELDEDGKYVQEPPSSLRLTNAFHACMIYEYDKVKNVEHVVGTYMTETRPCNQKPPRAK</sequence>